<name>A0A072VMA3_MEDTR</name>
<dbReference type="EnsemblPlants" id="KEH39270">
    <property type="protein sequence ID" value="KEH39270"/>
    <property type="gene ID" value="MTR_2g091200"/>
</dbReference>
<evidence type="ECO:0000313" key="4">
    <source>
        <dbReference type="Proteomes" id="UP000002051"/>
    </source>
</evidence>
<protein>
    <submittedName>
        <fullName evidence="2 3">Uncharacterized protein</fullName>
    </submittedName>
</protein>
<dbReference type="Proteomes" id="UP000002051">
    <property type="component" value="Chromosome 2"/>
</dbReference>
<feature type="region of interest" description="Disordered" evidence="1">
    <location>
        <begin position="1"/>
        <end position="96"/>
    </location>
</feature>
<keyword evidence="4" id="KW-1185">Reference proteome</keyword>
<feature type="compositionally biased region" description="Basic residues" evidence="1">
    <location>
        <begin position="65"/>
        <end position="74"/>
    </location>
</feature>
<gene>
    <name evidence="2" type="ordered locus">MTR_2g091200</name>
</gene>
<sequence length="96" mass="11267">MYGRNKIQMVPHIDGVASKENHPQQPPTSSPKQRQPPPQQLNNLHQHYIATIASLRRQTSSPRNRQQHKYRSRGRGNPTTKHEQRRRFEVKTQPKS</sequence>
<reference evidence="2 4" key="2">
    <citation type="journal article" date="2014" name="BMC Genomics">
        <title>An improved genome release (version Mt4.0) for the model legume Medicago truncatula.</title>
        <authorList>
            <person name="Tang H."/>
            <person name="Krishnakumar V."/>
            <person name="Bidwell S."/>
            <person name="Rosen B."/>
            <person name="Chan A."/>
            <person name="Zhou S."/>
            <person name="Gentzbittel L."/>
            <person name="Childs K.L."/>
            <person name="Yandell M."/>
            <person name="Gundlach H."/>
            <person name="Mayer K.F."/>
            <person name="Schwartz D.C."/>
            <person name="Town C.D."/>
        </authorList>
    </citation>
    <scope>GENOME REANNOTATION</scope>
    <source>
        <strain evidence="2">A17</strain>
        <strain evidence="3 4">cv. Jemalong A17</strain>
    </source>
</reference>
<reference evidence="3" key="3">
    <citation type="submission" date="2015-04" db="UniProtKB">
        <authorList>
            <consortium name="EnsemblPlants"/>
        </authorList>
    </citation>
    <scope>IDENTIFICATION</scope>
    <source>
        <strain evidence="3">cv. Jemalong A17</strain>
    </source>
</reference>
<feature type="compositionally biased region" description="Pro residues" evidence="1">
    <location>
        <begin position="24"/>
        <end position="39"/>
    </location>
</feature>
<reference evidence="2 4" key="1">
    <citation type="journal article" date="2011" name="Nature">
        <title>The Medicago genome provides insight into the evolution of rhizobial symbioses.</title>
        <authorList>
            <person name="Young N.D."/>
            <person name="Debelle F."/>
            <person name="Oldroyd G.E."/>
            <person name="Geurts R."/>
            <person name="Cannon S.B."/>
            <person name="Udvardi M.K."/>
            <person name="Benedito V.A."/>
            <person name="Mayer K.F."/>
            <person name="Gouzy J."/>
            <person name="Schoof H."/>
            <person name="Van de Peer Y."/>
            <person name="Proost S."/>
            <person name="Cook D.R."/>
            <person name="Meyers B.C."/>
            <person name="Spannagl M."/>
            <person name="Cheung F."/>
            <person name="De Mita S."/>
            <person name="Krishnakumar V."/>
            <person name="Gundlach H."/>
            <person name="Zhou S."/>
            <person name="Mudge J."/>
            <person name="Bharti A.K."/>
            <person name="Murray J.D."/>
            <person name="Naoumkina M.A."/>
            <person name="Rosen B."/>
            <person name="Silverstein K.A."/>
            <person name="Tang H."/>
            <person name="Rombauts S."/>
            <person name="Zhao P.X."/>
            <person name="Zhou P."/>
            <person name="Barbe V."/>
            <person name="Bardou P."/>
            <person name="Bechner M."/>
            <person name="Bellec A."/>
            <person name="Berger A."/>
            <person name="Berges H."/>
            <person name="Bidwell S."/>
            <person name="Bisseling T."/>
            <person name="Choisne N."/>
            <person name="Couloux A."/>
            <person name="Denny R."/>
            <person name="Deshpande S."/>
            <person name="Dai X."/>
            <person name="Doyle J.J."/>
            <person name="Dudez A.M."/>
            <person name="Farmer A.D."/>
            <person name="Fouteau S."/>
            <person name="Franken C."/>
            <person name="Gibelin C."/>
            <person name="Gish J."/>
            <person name="Goldstein S."/>
            <person name="Gonzalez A.J."/>
            <person name="Green P.J."/>
            <person name="Hallab A."/>
            <person name="Hartog M."/>
            <person name="Hua A."/>
            <person name="Humphray S.J."/>
            <person name="Jeong D.H."/>
            <person name="Jing Y."/>
            <person name="Jocker A."/>
            <person name="Kenton S.M."/>
            <person name="Kim D.J."/>
            <person name="Klee K."/>
            <person name="Lai H."/>
            <person name="Lang C."/>
            <person name="Lin S."/>
            <person name="Macmil S.L."/>
            <person name="Magdelenat G."/>
            <person name="Matthews L."/>
            <person name="McCorrison J."/>
            <person name="Monaghan E.L."/>
            <person name="Mun J.H."/>
            <person name="Najar F.Z."/>
            <person name="Nicholson C."/>
            <person name="Noirot C."/>
            <person name="O'Bleness M."/>
            <person name="Paule C.R."/>
            <person name="Poulain J."/>
            <person name="Prion F."/>
            <person name="Qin B."/>
            <person name="Qu C."/>
            <person name="Retzel E.F."/>
            <person name="Riddle C."/>
            <person name="Sallet E."/>
            <person name="Samain S."/>
            <person name="Samson N."/>
            <person name="Sanders I."/>
            <person name="Saurat O."/>
            <person name="Scarpelli C."/>
            <person name="Schiex T."/>
            <person name="Segurens B."/>
            <person name="Severin A.J."/>
            <person name="Sherrier D.J."/>
            <person name="Shi R."/>
            <person name="Sims S."/>
            <person name="Singer S.R."/>
            <person name="Sinharoy S."/>
            <person name="Sterck L."/>
            <person name="Viollet A."/>
            <person name="Wang B.B."/>
            <person name="Wang K."/>
            <person name="Wang M."/>
            <person name="Wang X."/>
            <person name="Warfsmann J."/>
            <person name="Weissenbach J."/>
            <person name="White D.D."/>
            <person name="White J.D."/>
            <person name="Wiley G.B."/>
            <person name="Wincker P."/>
            <person name="Xing Y."/>
            <person name="Yang L."/>
            <person name="Yao Z."/>
            <person name="Ying F."/>
            <person name="Zhai J."/>
            <person name="Zhou L."/>
            <person name="Zuber A."/>
            <person name="Denarie J."/>
            <person name="Dixon R.A."/>
            <person name="May G.D."/>
            <person name="Schwartz D.C."/>
            <person name="Rogers J."/>
            <person name="Quetier F."/>
            <person name="Town C.D."/>
            <person name="Roe B.A."/>
        </authorList>
    </citation>
    <scope>NUCLEOTIDE SEQUENCE [LARGE SCALE GENOMIC DNA]</scope>
    <source>
        <strain evidence="2">A17</strain>
        <strain evidence="3 4">cv. Jemalong A17</strain>
    </source>
</reference>
<dbReference type="AlphaFoldDB" id="A0A072VMA3"/>
<feature type="compositionally biased region" description="Basic and acidic residues" evidence="1">
    <location>
        <begin position="80"/>
        <end position="96"/>
    </location>
</feature>
<dbReference type="HOGENOM" id="CLU_2362872_0_0_1"/>
<accession>A0A072VMA3</accession>
<proteinExistence type="predicted"/>
<evidence type="ECO:0000256" key="1">
    <source>
        <dbReference type="SAM" id="MobiDB-lite"/>
    </source>
</evidence>
<evidence type="ECO:0000313" key="3">
    <source>
        <dbReference type="EnsemblPlants" id="KEH39270"/>
    </source>
</evidence>
<evidence type="ECO:0000313" key="2">
    <source>
        <dbReference type="EMBL" id="KEH39270.1"/>
    </source>
</evidence>
<organism evidence="2 4">
    <name type="scientific">Medicago truncatula</name>
    <name type="common">Barrel medic</name>
    <name type="synonym">Medicago tribuloides</name>
    <dbReference type="NCBI Taxonomy" id="3880"/>
    <lineage>
        <taxon>Eukaryota</taxon>
        <taxon>Viridiplantae</taxon>
        <taxon>Streptophyta</taxon>
        <taxon>Embryophyta</taxon>
        <taxon>Tracheophyta</taxon>
        <taxon>Spermatophyta</taxon>
        <taxon>Magnoliopsida</taxon>
        <taxon>eudicotyledons</taxon>
        <taxon>Gunneridae</taxon>
        <taxon>Pentapetalae</taxon>
        <taxon>rosids</taxon>
        <taxon>fabids</taxon>
        <taxon>Fabales</taxon>
        <taxon>Fabaceae</taxon>
        <taxon>Papilionoideae</taxon>
        <taxon>50 kb inversion clade</taxon>
        <taxon>NPAAA clade</taxon>
        <taxon>Hologalegina</taxon>
        <taxon>IRL clade</taxon>
        <taxon>Trifolieae</taxon>
        <taxon>Medicago</taxon>
    </lineage>
</organism>
<dbReference type="EMBL" id="CM001218">
    <property type="protein sequence ID" value="KEH39270.1"/>
    <property type="molecule type" value="Genomic_DNA"/>
</dbReference>